<feature type="transmembrane region" description="Helical" evidence="5">
    <location>
        <begin position="91"/>
        <end position="109"/>
    </location>
</feature>
<evidence type="ECO:0000256" key="3">
    <source>
        <dbReference type="ARBA" id="ARBA00023136"/>
    </source>
</evidence>
<proteinExistence type="predicted"/>
<dbReference type="InterPro" id="IPR036259">
    <property type="entry name" value="MFS_trans_sf"/>
</dbReference>
<evidence type="ECO:0000256" key="4">
    <source>
        <dbReference type="SAM" id="MobiDB-lite"/>
    </source>
</evidence>
<evidence type="ECO:0000256" key="5">
    <source>
        <dbReference type="SAM" id="Phobius"/>
    </source>
</evidence>
<dbReference type="OMA" id="MYERVPF"/>
<feature type="transmembrane region" description="Helical" evidence="5">
    <location>
        <begin position="492"/>
        <end position="514"/>
    </location>
</feature>
<dbReference type="GeneID" id="105334087"/>
<feature type="transmembrane region" description="Helical" evidence="5">
    <location>
        <begin position="457"/>
        <end position="480"/>
    </location>
</feature>
<dbReference type="Proteomes" id="UP000005408">
    <property type="component" value="Unassembled WGS sequence"/>
</dbReference>
<dbReference type="PANTHER" id="PTHR23121:SF9">
    <property type="entry name" value="SODIUM-DEPENDENT GLUCOSE TRANSPORTER 1"/>
    <property type="match status" value="1"/>
</dbReference>
<evidence type="ECO:0008006" key="8">
    <source>
        <dbReference type="Google" id="ProtNLM"/>
    </source>
</evidence>
<feature type="transmembrane region" description="Helical" evidence="5">
    <location>
        <begin position="130"/>
        <end position="151"/>
    </location>
</feature>
<dbReference type="RefSeq" id="XP_011435710.2">
    <property type="nucleotide sequence ID" value="XM_011437408.4"/>
</dbReference>
<feature type="transmembrane region" description="Helical" evidence="5">
    <location>
        <begin position="310"/>
        <end position="332"/>
    </location>
</feature>
<evidence type="ECO:0000313" key="7">
    <source>
        <dbReference type="Proteomes" id="UP000005408"/>
    </source>
</evidence>
<dbReference type="OrthoDB" id="9626824at2759"/>
<feature type="transmembrane region" description="Helical" evidence="5">
    <location>
        <begin position="408"/>
        <end position="426"/>
    </location>
</feature>
<feature type="transmembrane region" description="Helical" evidence="5">
    <location>
        <begin position="157"/>
        <end position="180"/>
    </location>
</feature>
<feature type="transmembrane region" description="Helical" evidence="5">
    <location>
        <begin position="219"/>
        <end position="240"/>
    </location>
</feature>
<feature type="transmembrane region" description="Helical" evidence="5">
    <location>
        <begin position="363"/>
        <end position="388"/>
    </location>
</feature>
<sequence length="638" mass="71599">MIDFESVIPGLQHLYCPRMEDEEYGVSTVDKFRLTYDGPDLEIIERIRRMYERVPFGKSKDDEVEGDRKKKRRKPKFLIRLKTDPEFKRKIILTAGLLWSFMILGWIIGQFGPSFLDLQIITSTTIKRGSAFMTANSVGYLTGSLLCGVLFDSYNKLFLLFLAVFGNAVTAAIIPWCFVYEIMVIMHIAKGTFCGALDAICNAEIVYTWGDEGRAYMQALHFCFAMGGILSPMATAPFLAPKHQTFFLSKTPVDYYIPEVDYDTVTVAINGTGRLSSINSTLKSTANISLPRNITFVTKLVPHPAPKSRIYVAYLMSAFLASTAAVFFFVLYRKSLRTKPQKLKKRPVTQETQQKVLPFKSKVIAIANMMCIMACYSAIEDTFAGFLATFCVKQMDWTKSAGSFATSMYWAAFGGGRFCGIFLVKFLTPVRMICMYTGLLIVAFMGLFLTSNEGYDTGVWVCATLAGFALSIIFPTMFIWTEEELLTITGKVASLFLIASSSGTMVNPIVLGTLMDRLTPMWFCYLLFTESVLLLVFYLLAQHVASVVHAPKTEKDGKFDDVRPVFYDDFDPRSFLSDNSKEPKSKVNPDLTFTIIPLTGGEPQVAEMNVKENTLPFSESDEESETESLLTNEDRSQT</sequence>
<protein>
    <recommendedName>
        <fullName evidence="8">Sodium-dependent glucose transporter 1</fullName>
    </recommendedName>
</protein>
<dbReference type="KEGG" id="crg:105334087"/>
<feature type="transmembrane region" description="Helical" evidence="5">
    <location>
        <begin position="433"/>
        <end position="451"/>
    </location>
</feature>
<evidence type="ECO:0000256" key="2">
    <source>
        <dbReference type="ARBA" id="ARBA00022989"/>
    </source>
</evidence>
<keyword evidence="3 5" id="KW-0472">Membrane</keyword>
<evidence type="ECO:0000313" key="6">
    <source>
        <dbReference type="EnsemblMetazoa" id="G32260.2:cds"/>
    </source>
</evidence>
<keyword evidence="7" id="KW-1185">Reference proteome</keyword>
<dbReference type="InterPro" id="IPR011701">
    <property type="entry name" value="MFS"/>
</dbReference>
<feature type="transmembrane region" description="Helical" evidence="5">
    <location>
        <begin position="520"/>
        <end position="541"/>
    </location>
</feature>
<dbReference type="SUPFAM" id="SSF103473">
    <property type="entry name" value="MFS general substrate transporter"/>
    <property type="match status" value="1"/>
</dbReference>
<accession>A0A8W8M8E2</accession>
<evidence type="ECO:0000256" key="1">
    <source>
        <dbReference type="ARBA" id="ARBA00022692"/>
    </source>
</evidence>
<dbReference type="EnsemblMetazoa" id="G32260.2">
    <property type="protein sequence ID" value="G32260.2:cds"/>
    <property type="gene ID" value="G32260"/>
</dbReference>
<keyword evidence="1 5" id="KW-0812">Transmembrane</keyword>
<feature type="region of interest" description="Disordered" evidence="4">
    <location>
        <begin position="612"/>
        <end position="638"/>
    </location>
</feature>
<reference evidence="6" key="1">
    <citation type="submission" date="2022-08" db="UniProtKB">
        <authorList>
            <consortium name="EnsemblMetazoa"/>
        </authorList>
    </citation>
    <scope>IDENTIFICATION</scope>
    <source>
        <strain evidence="6">05x7-T-G4-1.051#20</strain>
    </source>
</reference>
<organism evidence="6 7">
    <name type="scientific">Magallana gigas</name>
    <name type="common">Pacific oyster</name>
    <name type="synonym">Crassostrea gigas</name>
    <dbReference type="NCBI Taxonomy" id="29159"/>
    <lineage>
        <taxon>Eukaryota</taxon>
        <taxon>Metazoa</taxon>
        <taxon>Spiralia</taxon>
        <taxon>Lophotrochozoa</taxon>
        <taxon>Mollusca</taxon>
        <taxon>Bivalvia</taxon>
        <taxon>Autobranchia</taxon>
        <taxon>Pteriomorphia</taxon>
        <taxon>Ostreida</taxon>
        <taxon>Ostreoidea</taxon>
        <taxon>Ostreidae</taxon>
        <taxon>Magallana</taxon>
    </lineage>
</organism>
<dbReference type="PANTHER" id="PTHR23121">
    <property type="entry name" value="SODIUM-DEPENDENT GLUCOSE TRANSPORTER 1"/>
    <property type="match status" value="1"/>
</dbReference>
<keyword evidence="2 5" id="KW-1133">Transmembrane helix</keyword>
<dbReference type="GO" id="GO:0022857">
    <property type="term" value="F:transmembrane transporter activity"/>
    <property type="evidence" value="ECO:0007669"/>
    <property type="project" value="InterPro"/>
</dbReference>
<dbReference type="Gene3D" id="1.20.1250.20">
    <property type="entry name" value="MFS general substrate transporter like domains"/>
    <property type="match status" value="2"/>
</dbReference>
<dbReference type="Pfam" id="PF07690">
    <property type="entry name" value="MFS_1"/>
    <property type="match status" value="1"/>
</dbReference>
<dbReference type="AlphaFoldDB" id="A0A8W8M8E2"/>
<name>A0A8W8M8E2_MAGGI</name>